<keyword evidence="8" id="KW-1185">Reference proteome</keyword>
<name>A0ABQ6MSG5_9STRA</name>
<dbReference type="PANTHER" id="PTHR14440">
    <property type="entry name" value="DNA-DIRECTED RNA POLYMERASE I SUBUNIT RPA49"/>
    <property type="match status" value="1"/>
</dbReference>
<organism evidence="7 8">
    <name type="scientific">Tetraparma gracilis</name>
    <dbReference type="NCBI Taxonomy" id="2962635"/>
    <lineage>
        <taxon>Eukaryota</taxon>
        <taxon>Sar</taxon>
        <taxon>Stramenopiles</taxon>
        <taxon>Ochrophyta</taxon>
        <taxon>Bolidophyceae</taxon>
        <taxon>Parmales</taxon>
        <taxon>Triparmaceae</taxon>
        <taxon>Tetraparma</taxon>
    </lineage>
</organism>
<protein>
    <submittedName>
        <fullName evidence="7">Uncharacterized protein</fullName>
    </submittedName>
</protein>
<feature type="compositionally biased region" description="Basic residues" evidence="6">
    <location>
        <begin position="9"/>
        <end position="19"/>
    </location>
</feature>
<evidence type="ECO:0000256" key="1">
    <source>
        <dbReference type="ARBA" id="ARBA00004604"/>
    </source>
</evidence>
<feature type="compositionally biased region" description="Pro residues" evidence="6">
    <location>
        <begin position="35"/>
        <end position="56"/>
    </location>
</feature>
<dbReference type="Pfam" id="PF06870">
    <property type="entry name" value="RNA_pol_I_A49"/>
    <property type="match status" value="1"/>
</dbReference>
<sequence>MLSTGTSSRKQKKDKKRKKDGSSSGSRRSSNEGRTPPPPPAPPAPPARAPPAPPPAVPVVATATSIPITLALAASATSPRPVIANFVNGCPPFESMSYTVTTESSSLPKITATGAAATFSNVLPSVPHPNSLAPPLLTSLVCVYDSRKKEITVHTDAAASSVMHPLFATVPSYEPKMSDSAALTQRAQTQQLVASFGSVKKKKTLEARAANRVELRNVVQGHAISDALEGLEQTALNTALVESAAGSLGEVGSLGGAGGGGSGTSPEELAAIQARLSLLPTFDATAETAEEVYSASEIAGTEAWNEISAGVEGVAFRACWFLTFQRTKGQRPFPAELMEIIHTLPEDNLAEDEDSLERFKTAVLLRYLMTFYEKRSAIAWCAEEYEVARKCGFPQSVTVRFLALFCDRVDGEALDGSNQAFAFSKASTNKIMLWILVLYVVAHRKCRAADIGDLLRSLDYDVKKGRALLREAGMKVSSGKGGKVGAALVLPLVFPKPKRSAKKV</sequence>
<feature type="region of interest" description="Disordered" evidence="6">
    <location>
        <begin position="1"/>
        <end position="56"/>
    </location>
</feature>
<comment type="similarity">
    <text evidence="2">Belongs to the eukaryotic RPA49/POLR1E RNA polymerase subunit family.</text>
</comment>
<keyword evidence="3" id="KW-0240">DNA-directed RNA polymerase</keyword>
<gene>
    <name evidence="7" type="ORF">TeGR_g14219</name>
</gene>
<dbReference type="EMBL" id="BRYB01000500">
    <property type="protein sequence ID" value="GMI31258.1"/>
    <property type="molecule type" value="Genomic_DNA"/>
</dbReference>
<dbReference type="Proteomes" id="UP001165060">
    <property type="component" value="Unassembled WGS sequence"/>
</dbReference>
<keyword evidence="5" id="KW-0539">Nucleus</keyword>
<evidence type="ECO:0000256" key="2">
    <source>
        <dbReference type="ARBA" id="ARBA00009430"/>
    </source>
</evidence>
<evidence type="ECO:0000313" key="7">
    <source>
        <dbReference type="EMBL" id="GMI31258.1"/>
    </source>
</evidence>
<evidence type="ECO:0000256" key="4">
    <source>
        <dbReference type="ARBA" id="ARBA00023163"/>
    </source>
</evidence>
<accession>A0ABQ6MSG5</accession>
<evidence type="ECO:0000313" key="8">
    <source>
        <dbReference type="Proteomes" id="UP001165060"/>
    </source>
</evidence>
<comment type="caution">
    <text evidence="7">The sequence shown here is derived from an EMBL/GenBank/DDBJ whole genome shotgun (WGS) entry which is preliminary data.</text>
</comment>
<evidence type="ECO:0000256" key="6">
    <source>
        <dbReference type="SAM" id="MobiDB-lite"/>
    </source>
</evidence>
<dbReference type="InterPro" id="IPR009668">
    <property type="entry name" value="RNA_pol-assoc_fac_A49-like"/>
</dbReference>
<keyword evidence="4" id="KW-0804">Transcription</keyword>
<comment type="subcellular location">
    <subcellularLocation>
        <location evidence="1">Nucleus</location>
        <location evidence="1">Nucleolus</location>
    </subcellularLocation>
</comment>
<proteinExistence type="inferred from homology"/>
<evidence type="ECO:0000256" key="5">
    <source>
        <dbReference type="ARBA" id="ARBA00023242"/>
    </source>
</evidence>
<reference evidence="7 8" key="1">
    <citation type="journal article" date="2023" name="Commun. Biol.">
        <title>Genome analysis of Parmales, the sister group of diatoms, reveals the evolutionary specialization of diatoms from phago-mixotrophs to photoautotrophs.</title>
        <authorList>
            <person name="Ban H."/>
            <person name="Sato S."/>
            <person name="Yoshikawa S."/>
            <person name="Yamada K."/>
            <person name="Nakamura Y."/>
            <person name="Ichinomiya M."/>
            <person name="Sato N."/>
            <person name="Blanc-Mathieu R."/>
            <person name="Endo H."/>
            <person name="Kuwata A."/>
            <person name="Ogata H."/>
        </authorList>
    </citation>
    <scope>NUCLEOTIDE SEQUENCE [LARGE SCALE GENOMIC DNA]</scope>
</reference>
<evidence type="ECO:0000256" key="3">
    <source>
        <dbReference type="ARBA" id="ARBA00022478"/>
    </source>
</evidence>